<feature type="chain" id="PRO_5036972535" description="Peptidoglycan binding-like domain-containing protein" evidence="1">
    <location>
        <begin position="24"/>
        <end position="191"/>
    </location>
</feature>
<name>A0A917A5P6_9RHOB</name>
<evidence type="ECO:0000256" key="1">
    <source>
        <dbReference type="SAM" id="SignalP"/>
    </source>
</evidence>
<accession>A0A917A5P6</accession>
<proteinExistence type="predicted"/>
<dbReference type="InterPro" id="IPR036365">
    <property type="entry name" value="PGBD-like_sf"/>
</dbReference>
<keyword evidence="4" id="KW-1185">Reference proteome</keyword>
<gene>
    <name evidence="3" type="ORF">GCM10011360_13800</name>
</gene>
<dbReference type="InterPro" id="IPR002477">
    <property type="entry name" value="Peptidoglycan-bd-like"/>
</dbReference>
<reference evidence="4" key="1">
    <citation type="journal article" date="2019" name="Int. J. Syst. Evol. Microbiol.">
        <title>The Global Catalogue of Microorganisms (GCM) 10K type strain sequencing project: providing services to taxonomists for standard genome sequencing and annotation.</title>
        <authorList>
            <consortium name="The Broad Institute Genomics Platform"/>
            <consortium name="The Broad Institute Genome Sequencing Center for Infectious Disease"/>
            <person name="Wu L."/>
            <person name="Ma J."/>
        </authorList>
    </citation>
    <scope>NUCLEOTIDE SEQUENCE [LARGE SCALE GENOMIC DNA]</scope>
    <source>
        <strain evidence="4">CGMCC 1.12664</strain>
    </source>
</reference>
<dbReference type="SUPFAM" id="SSF47090">
    <property type="entry name" value="PGBD-like"/>
    <property type="match status" value="1"/>
</dbReference>
<evidence type="ECO:0000313" key="4">
    <source>
        <dbReference type="Proteomes" id="UP000612855"/>
    </source>
</evidence>
<feature type="domain" description="Peptidoglycan binding-like" evidence="2">
    <location>
        <begin position="144"/>
        <end position="187"/>
    </location>
</feature>
<organism evidence="3 4">
    <name type="scientific">Primorskyibacter flagellatus</name>
    <dbReference type="NCBI Taxonomy" id="1387277"/>
    <lineage>
        <taxon>Bacteria</taxon>
        <taxon>Pseudomonadati</taxon>
        <taxon>Pseudomonadota</taxon>
        <taxon>Alphaproteobacteria</taxon>
        <taxon>Rhodobacterales</taxon>
        <taxon>Roseobacteraceae</taxon>
        <taxon>Primorskyibacter</taxon>
    </lineage>
</organism>
<dbReference type="Pfam" id="PF01471">
    <property type="entry name" value="PG_binding_1"/>
    <property type="match status" value="1"/>
</dbReference>
<evidence type="ECO:0000313" key="3">
    <source>
        <dbReference type="EMBL" id="GGE26681.1"/>
    </source>
</evidence>
<comment type="caution">
    <text evidence="3">The sequence shown here is derived from an EMBL/GenBank/DDBJ whole genome shotgun (WGS) entry which is preliminary data.</text>
</comment>
<protein>
    <recommendedName>
        <fullName evidence="2">Peptidoglycan binding-like domain-containing protein</fullName>
    </recommendedName>
</protein>
<keyword evidence="1" id="KW-0732">Signal</keyword>
<dbReference type="EMBL" id="BMFJ01000001">
    <property type="protein sequence ID" value="GGE26681.1"/>
    <property type="molecule type" value="Genomic_DNA"/>
</dbReference>
<sequence length="191" mass="19970">MRPDRAILAGAVCAALAAPPLTAADGNGSYAVEGPGRMICADFAALSPDEPRARDVAVWLSGYMTAHNRLLTGTFDLTPWQTPGTLTGLLAQFCAANGDEVVEKGATELVNYLADARLRDRADAVAVKHDGKVTMIYAPLLSDVHARLAAAGFPSGGPDKLSQALQAYQNANGLTPTGLPDQPTLLKLMAR</sequence>
<dbReference type="AlphaFoldDB" id="A0A917A5P6"/>
<dbReference type="Proteomes" id="UP000612855">
    <property type="component" value="Unassembled WGS sequence"/>
</dbReference>
<evidence type="ECO:0000259" key="2">
    <source>
        <dbReference type="Pfam" id="PF01471"/>
    </source>
</evidence>
<feature type="signal peptide" evidence="1">
    <location>
        <begin position="1"/>
        <end position="23"/>
    </location>
</feature>
<dbReference type="RefSeq" id="WP_188476925.1">
    <property type="nucleotide sequence ID" value="NZ_BMFJ01000001.1"/>
</dbReference>